<dbReference type="Pfam" id="PF14223">
    <property type="entry name" value="Retrotran_gag_2"/>
    <property type="match status" value="1"/>
</dbReference>
<dbReference type="PANTHER" id="PTHR47481:SF31">
    <property type="entry name" value="OS01G0873500 PROTEIN"/>
    <property type="match status" value="1"/>
</dbReference>
<feature type="compositionally biased region" description="Low complexity" evidence="1">
    <location>
        <begin position="1"/>
        <end position="18"/>
    </location>
</feature>
<reference evidence="2" key="1">
    <citation type="journal article" date="2022" name="Front. Genet.">
        <title>Chromosome-Scale Assembly of the Dendrobium nobile Genome Provides Insights Into the Molecular Mechanism of the Biosynthesis of the Medicinal Active Ingredient of Dendrobium.</title>
        <authorList>
            <person name="Xu Q."/>
            <person name="Niu S.-C."/>
            <person name="Li K.-L."/>
            <person name="Zheng P.-J."/>
            <person name="Zhang X.-J."/>
            <person name="Jia Y."/>
            <person name="Liu Y."/>
            <person name="Niu Y.-X."/>
            <person name="Yu L.-H."/>
            <person name="Chen D.-F."/>
            <person name="Zhang G.-Q."/>
        </authorList>
    </citation>
    <scope>NUCLEOTIDE SEQUENCE</scope>
    <source>
        <tissue evidence="2">Leaf</tissue>
    </source>
</reference>
<accession>A0A8T3BFV9</accession>
<keyword evidence="3" id="KW-1185">Reference proteome</keyword>
<organism evidence="2 3">
    <name type="scientific">Dendrobium nobile</name>
    <name type="common">Orchid</name>
    <dbReference type="NCBI Taxonomy" id="94219"/>
    <lineage>
        <taxon>Eukaryota</taxon>
        <taxon>Viridiplantae</taxon>
        <taxon>Streptophyta</taxon>
        <taxon>Embryophyta</taxon>
        <taxon>Tracheophyta</taxon>
        <taxon>Spermatophyta</taxon>
        <taxon>Magnoliopsida</taxon>
        <taxon>Liliopsida</taxon>
        <taxon>Asparagales</taxon>
        <taxon>Orchidaceae</taxon>
        <taxon>Epidendroideae</taxon>
        <taxon>Malaxideae</taxon>
        <taxon>Dendrobiinae</taxon>
        <taxon>Dendrobium</taxon>
    </lineage>
</organism>
<feature type="region of interest" description="Disordered" evidence="1">
    <location>
        <begin position="1"/>
        <end position="24"/>
    </location>
</feature>
<gene>
    <name evidence="2" type="ORF">KFK09_011785</name>
</gene>
<dbReference type="PANTHER" id="PTHR47481">
    <property type="match status" value="1"/>
</dbReference>
<dbReference type="Proteomes" id="UP000829196">
    <property type="component" value="Unassembled WGS sequence"/>
</dbReference>
<dbReference type="AlphaFoldDB" id="A0A8T3BFV9"/>
<evidence type="ECO:0000313" key="2">
    <source>
        <dbReference type="EMBL" id="KAI0511160.1"/>
    </source>
</evidence>
<proteinExistence type="predicted"/>
<comment type="caution">
    <text evidence="2">The sequence shown here is derived from an EMBL/GenBank/DDBJ whole genome shotgun (WGS) entry which is preliminary data.</text>
</comment>
<protein>
    <recommendedName>
        <fullName evidence="4">Retrovirus-related Pol polyprotein from transposon TNT 1-94</fullName>
    </recommendedName>
</protein>
<feature type="region of interest" description="Disordered" evidence="1">
    <location>
        <begin position="240"/>
        <end position="270"/>
    </location>
</feature>
<evidence type="ECO:0000256" key="1">
    <source>
        <dbReference type="SAM" id="MobiDB-lite"/>
    </source>
</evidence>
<dbReference type="EMBL" id="JAGYWB010000009">
    <property type="protein sequence ID" value="KAI0511160.1"/>
    <property type="molecule type" value="Genomic_DNA"/>
</dbReference>
<dbReference type="OrthoDB" id="2847449at2759"/>
<evidence type="ECO:0008006" key="4">
    <source>
        <dbReference type="Google" id="ProtNLM"/>
    </source>
</evidence>
<name>A0A8T3BFV9_DENNO</name>
<sequence length="270" mass="30420">MGDQELTTSLPPSSPNTTDHSSFTDLPIPTSLKFLISNIKNLLPHPLTVENYAIWRLQILQQFTATRFAGHLTGKIAPPATDNIKESERWQLVDNNLISALFATISLPILPYVITSTTAQEVWTILERRLQPTSRSRVIQLKNELHHVQMKDQTMQQHLSHIKQLVDSIAASGSKVEPEDIVLYILNGLPTTYNSFKTAIRTSSLPADLDDLYSLLCIEELHINQDLLKESTTNPNLTALYTFSQNPNRGRSNKRNFKNNSSNPRPPNTI</sequence>
<evidence type="ECO:0000313" key="3">
    <source>
        <dbReference type="Proteomes" id="UP000829196"/>
    </source>
</evidence>